<gene>
    <name evidence="2" type="ORF">QBC38DRAFT_474991</name>
</gene>
<reference evidence="2" key="2">
    <citation type="submission" date="2023-05" db="EMBL/GenBank/DDBJ databases">
        <authorList>
            <consortium name="Lawrence Berkeley National Laboratory"/>
            <person name="Steindorff A."/>
            <person name="Hensen N."/>
            <person name="Bonometti L."/>
            <person name="Westerberg I."/>
            <person name="Brannstrom I.O."/>
            <person name="Guillou S."/>
            <person name="Cros-Aarteil S."/>
            <person name="Calhoun S."/>
            <person name="Haridas S."/>
            <person name="Kuo A."/>
            <person name="Mondo S."/>
            <person name="Pangilinan J."/>
            <person name="Riley R."/>
            <person name="Labutti K."/>
            <person name="Andreopoulos B."/>
            <person name="Lipzen A."/>
            <person name="Chen C."/>
            <person name="Yanf M."/>
            <person name="Daum C."/>
            <person name="Ng V."/>
            <person name="Clum A."/>
            <person name="Ohm R."/>
            <person name="Martin F."/>
            <person name="Silar P."/>
            <person name="Natvig D."/>
            <person name="Lalanne C."/>
            <person name="Gautier V."/>
            <person name="Ament-Velasquez S.L."/>
            <person name="Kruys A."/>
            <person name="Hutchinson M.I."/>
            <person name="Powell A.J."/>
            <person name="Barry K."/>
            <person name="Miller A.N."/>
            <person name="Grigoriev I.V."/>
            <person name="Debuchy R."/>
            <person name="Gladieux P."/>
            <person name="Thoren M.H."/>
            <person name="Johannesson H."/>
        </authorList>
    </citation>
    <scope>NUCLEOTIDE SEQUENCE</scope>
    <source>
        <strain evidence="2">CBS 990.96</strain>
    </source>
</reference>
<name>A0AAN7BS03_9PEZI</name>
<dbReference type="PANTHER" id="PTHR21405:SF0">
    <property type="entry name" value="TETRATRICOPEPTIDE REPEAT PROTEIN 36"/>
    <property type="match status" value="1"/>
</dbReference>
<dbReference type="AlphaFoldDB" id="A0AAN7BS03"/>
<dbReference type="GO" id="GO:0006570">
    <property type="term" value="P:tyrosine metabolic process"/>
    <property type="evidence" value="ECO:0007669"/>
    <property type="project" value="TreeGrafter"/>
</dbReference>
<evidence type="ECO:0000313" key="2">
    <source>
        <dbReference type="EMBL" id="KAK4228493.1"/>
    </source>
</evidence>
<reference evidence="2" key="1">
    <citation type="journal article" date="2023" name="Mol. Phylogenet. Evol.">
        <title>Genome-scale phylogeny and comparative genomics of the fungal order Sordariales.</title>
        <authorList>
            <person name="Hensen N."/>
            <person name="Bonometti L."/>
            <person name="Westerberg I."/>
            <person name="Brannstrom I.O."/>
            <person name="Guillou S."/>
            <person name="Cros-Aarteil S."/>
            <person name="Calhoun S."/>
            <person name="Haridas S."/>
            <person name="Kuo A."/>
            <person name="Mondo S."/>
            <person name="Pangilinan J."/>
            <person name="Riley R."/>
            <person name="LaButti K."/>
            <person name="Andreopoulos B."/>
            <person name="Lipzen A."/>
            <person name="Chen C."/>
            <person name="Yan M."/>
            <person name="Daum C."/>
            <person name="Ng V."/>
            <person name="Clum A."/>
            <person name="Steindorff A."/>
            <person name="Ohm R.A."/>
            <person name="Martin F."/>
            <person name="Silar P."/>
            <person name="Natvig D.O."/>
            <person name="Lalanne C."/>
            <person name="Gautier V."/>
            <person name="Ament-Velasquez S.L."/>
            <person name="Kruys A."/>
            <person name="Hutchinson M.I."/>
            <person name="Powell A.J."/>
            <person name="Barry K."/>
            <person name="Miller A.N."/>
            <person name="Grigoriev I.V."/>
            <person name="Debuchy R."/>
            <person name="Gladieux P."/>
            <person name="Hiltunen Thoren M."/>
            <person name="Johannesson H."/>
        </authorList>
    </citation>
    <scope>NUCLEOTIDE SEQUENCE</scope>
    <source>
        <strain evidence="2">CBS 990.96</strain>
    </source>
</reference>
<sequence length="263" mass="28771">MAHVSLSVRDINVLEKIRDPESDPSRAIQIDPSLPKDPHISDPELYESISQQEVDIIRSLSSLGGPNVSEADVVEGYRKAVSRFGQLIEEYPHYASARNNRAQALRGLYGDSILIADAPRSPQALLHSVDEKERLGASKTALGDLDRAISLLSPITPHTKLSPQVVKTLAGAHVQRAGIYLITSKLMVSKSVSVDASRPESKWMRLDFEANASKDFEMAGRYGNEQAKRLAVAINPTAKLCGQMVREAMKREYGPCYASGSSD</sequence>
<evidence type="ECO:0008006" key="4">
    <source>
        <dbReference type="Google" id="ProtNLM"/>
    </source>
</evidence>
<organism evidence="2 3">
    <name type="scientific">Podospora fimiseda</name>
    <dbReference type="NCBI Taxonomy" id="252190"/>
    <lineage>
        <taxon>Eukaryota</taxon>
        <taxon>Fungi</taxon>
        <taxon>Dikarya</taxon>
        <taxon>Ascomycota</taxon>
        <taxon>Pezizomycotina</taxon>
        <taxon>Sordariomycetes</taxon>
        <taxon>Sordariomycetidae</taxon>
        <taxon>Sordariales</taxon>
        <taxon>Podosporaceae</taxon>
        <taxon>Podospora</taxon>
    </lineage>
</organism>
<evidence type="ECO:0000313" key="3">
    <source>
        <dbReference type="Proteomes" id="UP001301958"/>
    </source>
</evidence>
<evidence type="ECO:0000256" key="1">
    <source>
        <dbReference type="ARBA" id="ARBA00006995"/>
    </source>
</evidence>
<dbReference type="EMBL" id="MU865318">
    <property type="protein sequence ID" value="KAK4228493.1"/>
    <property type="molecule type" value="Genomic_DNA"/>
</dbReference>
<dbReference type="PANTHER" id="PTHR21405">
    <property type="entry name" value="CDNA SEQUENCE BC021608"/>
    <property type="match status" value="1"/>
</dbReference>
<accession>A0AAN7BS03</accession>
<dbReference type="Proteomes" id="UP001301958">
    <property type="component" value="Unassembled WGS sequence"/>
</dbReference>
<comment type="caution">
    <text evidence="2">The sequence shown here is derived from an EMBL/GenBank/DDBJ whole genome shotgun (WGS) entry which is preliminary data.</text>
</comment>
<dbReference type="InterPro" id="IPR038906">
    <property type="entry name" value="TTC36"/>
</dbReference>
<proteinExistence type="inferred from homology"/>
<comment type="similarity">
    <text evidence="1">Belongs to the TTC36 family.</text>
</comment>
<protein>
    <recommendedName>
        <fullName evidence="4">Tetratricopeptide repeat protein 36</fullName>
    </recommendedName>
</protein>
<keyword evidence="3" id="KW-1185">Reference proteome</keyword>